<comment type="caution">
    <text evidence="2">The sequence shown here is derived from an EMBL/GenBank/DDBJ whole genome shotgun (WGS) entry which is preliminary data.</text>
</comment>
<evidence type="ECO:0000256" key="1">
    <source>
        <dbReference type="SAM" id="Phobius"/>
    </source>
</evidence>
<keyword evidence="1" id="KW-0812">Transmembrane</keyword>
<sequence>MSKRLSDIVHRDTKRIGYGCEGAAQAVEGDFRELMIGDKLGKQVGDVVRPKRVLRPHGQKQNLAPDTSAQLPDALQRLVMMPLSCLVPMATLSTSFCLIILTRVVVYEGLLNKPIQ</sequence>
<reference evidence="2" key="1">
    <citation type="submission" date="2019-08" db="EMBL/GenBank/DDBJ databases">
        <authorList>
            <person name="Kucharzyk K."/>
            <person name="Murdoch R.W."/>
            <person name="Higgins S."/>
            <person name="Loffler F."/>
        </authorList>
    </citation>
    <scope>NUCLEOTIDE SEQUENCE</scope>
</reference>
<name>A0A644XQV3_9ZZZZ</name>
<feature type="transmembrane region" description="Helical" evidence="1">
    <location>
        <begin position="85"/>
        <end position="106"/>
    </location>
</feature>
<organism evidence="2">
    <name type="scientific">bioreactor metagenome</name>
    <dbReference type="NCBI Taxonomy" id="1076179"/>
    <lineage>
        <taxon>unclassified sequences</taxon>
        <taxon>metagenomes</taxon>
        <taxon>ecological metagenomes</taxon>
    </lineage>
</organism>
<gene>
    <name evidence="2" type="ORF">SDC9_64557</name>
</gene>
<keyword evidence="1" id="KW-0472">Membrane</keyword>
<protein>
    <submittedName>
        <fullName evidence="2">Uncharacterized protein</fullName>
    </submittedName>
</protein>
<proteinExistence type="predicted"/>
<dbReference type="EMBL" id="VSSQ01002929">
    <property type="protein sequence ID" value="MPM18151.1"/>
    <property type="molecule type" value="Genomic_DNA"/>
</dbReference>
<evidence type="ECO:0000313" key="2">
    <source>
        <dbReference type="EMBL" id="MPM18151.1"/>
    </source>
</evidence>
<accession>A0A644XQV3</accession>
<dbReference type="AlphaFoldDB" id="A0A644XQV3"/>
<keyword evidence="1" id="KW-1133">Transmembrane helix</keyword>